<organism evidence="2 3">
    <name type="scientific">Rhizobium rhizogenes</name>
    <name type="common">Agrobacterium rhizogenes</name>
    <dbReference type="NCBI Taxonomy" id="359"/>
    <lineage>
        <taxon>Bacteria</taxon>
        <taxon>Pseudomonadati</taxon>
        <taxon>Pseudomonadota</taxon>
        <taxon>Alphaproteobacteria</taxon>
        <taxon>Hyphomicrobiales</taxon>
        <taxon>Rhizobiaceae</taxon>
        <taxon>Rhizobium/Agrobacterium group</taxon>
        <taxon>Rhizobium</taxon>
    </lineage>
</organism>
<sequence length="469" mass="51584">MRKLFAVAFALGLGYSSWAQSSDGGKAGSEFFGVASHFLHTRQIYTDKDDSWSQTRTAPIQARLGNPWVTEQIYALTAKSRALVDDGTANNADKYRISERRKLIDKWLSNYDEAGTKVLLTVMAAAPRAKNSDKINDDFGDWIADLVARHKSIKVVQLHNEPNLRSFWPDSAANYVELYRGIAGKIKQQNPQVAITVGAISSLSWEPGRKWLREAINAGLLEFADGVSVHPYNLKEAPEIDPHLKRGSQKGSLREGMQAFWKEMKAASPAGKNLQIYLTELGYSSAPNGIAGIGSEDLQAKYLARLMMLHLDFKIRDGIPTEAIFWYDLKNDGPDASNQEHNFGLVSADLKREKPAFDVYRQIIEALPDVSELKPSTVTLTPDASDVQVHPWVDAKGRTIVAIWRTGPSKEPVNFALTSTAGIQSNTGDSLDVVSGVKSKLELKSVAGGQSFTLEDLSDVKLVTFSNGS</sequence>
<gene>
    <name evidence="2" type="ORF">DC430_19805</name>
</gene>
<dbReference type="PANTHER" id="PTHR12631">
    <property type="entry name" value="ALPHA-L-IDURONIDASE"/>
    <property type="match status" value="1"/>
</dbReference>
<evidence type="ECO:0000313" key="3">
    <source>
        <dbReference type="Proteomes" id="UP000244335"/>
    </source>
</evidence>
<name>A0AA92BZZ8_RHIRH</name>
<dbReference type="Gene3D" id="3.20.20.80">
    <property type="entry name" value="Glycosidases"/>
    <property type="match status" value="1"/>
</dbReference>
<dbReference type="GO" id="GO:0004553">
    <property type="term" value="F:hydrolase activity, hydrolyzing O-glycosyl compounds"/>
    <property type="evidence" value="ECO:0007669"/>
    <property type="project" value="TreeGrafter"/>
</dbReference>
<feature type="signal peptide" evidence="1">
    <location>
        <begin position="1"/>
        <end position="19"/>
    </location>
</feature>
<dbReference type="Proteomes" id="UP000244335">
    <property type="component" value="Unassembled WGS sequence"/>
</dbReference>
<proteinExistence type="predicted"/>
<dbReference type="InterPro" id="IPR051923">
    <property type="entry name" value="Glycosyl_Hydrolase_39"/>
</dbReference>
<keyword evidence="1" id="KW-0732">Signal</keyword>
<dbReference type="AlphaFoldDB" id="A0AA92BZZ8"/>
<dbReference type="EMBL" id="QDFR01000009">
    <property type="protein sequence ID" value="PVE50815.1"/>
    <property type="molecule type" value="Genomic_DNA"/>
</dbReference>
<evidence type="ECO:0000313" key="2">
    <source>
        <dbReference type="EMBL" id="PVE50815.1"/>
    </source>
</evidence>
<protein>
    <recommendedName>
        <fullName evidence="4">Glycoside hydrolase family 5 domain-containing protein</fullName>
    </recommendedName>
</protein>
<evidence type="ECO:0000256" key="1">
    <source>
        <dbReference type="SAM" id="SignalP"/>
    </source>
</evidence>
<dbReference type="SUPFAM" id="SSF51445">
    <property type="entry name" value="(Trans)glycosidases"/>
    <property type="match status" value="1"/>
</dbReference>
<comment type="caution">
    <text evidence="2">The sequence shown here is derived from an EMBL/GenBank/DDBJ whole genome shotgun (WGS) entry which is preliminary data.</text>
</comment>
<dbReference type="PANTHER" id="PTHR12631:SF10">
    <property type="entry name" value="BETA-XYLOSIDASE-LIKE PROTEIN-RELATED"/>
    <property type="match status" value="1"/>
</dbReference>
<feature type="chain" id="PRO_5041665961" description="Glycoside hydrolase family 5 domain-containing protein" evidence="1">
    <location>
        <begin position="20"/>
        <end position="469"/>
    </location>
</feature>
<dbReference type="InterPro" id="IPR017853">
    <property type="entry name" value="GH"/>
</dbReference>
<evidence type="ECO:0008006" key="4">
    <source>
        <dbReference type="Google" id="ProtNLM"/>
    </source>
</evidence>
<reference evidence="2 3" key="1">
    <citation type="submission" date="2018-04" db="EMBL/GenBank/DDBJ databases">
        <authorList>
            <person name="Hagen T."/>
        </authorList>
    </citation>
    <scope>NUCLEOTIDE SEQUENCE [LARGE SCALE GENOMIC DNA]</scope>
    <source>
        <strain evidence="2 3">TPD7009</strain>
    </source>
</reference>
<accession>A0AA92BZZ8</accession>
<dbReference type="RefSeq" id="WP_116494464.1">
    <property type="nucleotide sequence ID" value="NZ_QDFR01000009.1"/>
</dbReference>